<sequence>MSRERSKLNESFLLLSGFFAARVRCFRIHPLDSVAAPLPPTDVSCEPRTHKLTDLSKSIPEQSPNLLSLDAHLTQAQHAWYRNDEDVLIVVWWFLCNLRLTVVAPNSSQNQQRAFLIYSSRVSLVVSLCFQSPGVSTKVDVSRCLPKKSSP</sequence>
<accession>A0A6A4GP76</accession>
<reference evidence="1" key="1">
    <citation type="journal article" date="2019" name="Environ. Microbiol.">
        <title>Fungal ecological strategies reflected in gene transcription - a case study of two litter decomposers.</title>
        <authorList>
            <person name="Barbi F."/>
            <person name="Kohler A."/>
            <person name="Barry K."/>
            <person name="Baskaran P."/>
            <person name="Daum C."/>
            <person name="Fauchery L."/>
            <person name="Ihrmark K."/>
            <person name="Kuo A."/>
            <person name="LaButti K."/>
            <person name="Lipzen A."/>
            <person name="Morin E."/>
            <person name="Grigoriev I.V."/>
            <person name="Henrissat B."/>
            <person name="Lindahl B."/>
            <person name="Martin F."/>
        </authorList>
    </citation>
    <scope>NUCLEOTIDE SEQUENCE</scope>
    <source>
        <strain evidence="1">JB14</strain>
    </source>
</reference>
<keyword evidence="2" id="KW-1185">Reference proteome</keyword>
<name>A0A6A4GP76_9AGAR</name>
<dbReference type="EMBL" id="ML769821">
    <property type="protein sequence ID" value="KAE9387133.1"/>
    <property type="molecule type" value="Genomic_DNA"/>
</dbReference>
<dbReference type="AlphaFoldDB" id="A0A6A4GP76"/>
<evidence type="ECO:0000313" key="2">
    <source>
        <dbReference type="Proteomes" id="UP000799118"/>
    </source>
</evidence>
<gene>
    <name evidence="1" type="ORF">BT96DRAFT_1005416</name>
</gene>
<dbReference type="Proteomes" id="UP000799118">
    <property type="component" value="Unassembled WGS sequence"/>
</dbReference>
<organism evidence="1 2">
    <name type="scientific">Gymnopus androsaceus JB14</name>
    <dbReference type="NCBI Taxonomy" id="1447944"/>
    <lineage>
        <taxon>Eukaryota</taxon>
        <taxon>Fungi</taxon>
        <taxon>Dikarya</taxon>
        <taxon>Basidiomycota</taxon>
        <taxon>Agaricomycotina</taxon>
        <taxon>Agaricomycetes</taxon>
        <taxon>Agaricomycetidae</taxon>
        <taxon>Agaricales</taxon>
        <taxon>Marasmiineae</taxon>
        <taxon>Omphalotaceae</taxon>
        <taxon>Gymnopus</taxon>
    </lineage>
</organism>
<evidence type="ECO:0000313" key="1">
    <source>
        <dbReference type="EMBL" id="KAE9387133.1"/>
    </source>
</evidence>
<protein>
    <submittedName>
        <fullName evidence="1">Uncharacterized protein</fullName>
    </submittedName>
</protein>
<proteinExistence type="predicted"/>